<evidence type="ECO:0000256" key="6">
    <source>
        <dbReference type="HAMAP-Rule" id="MF_01023"/>
    </source>
</evidence>
<dbReference type="OrthoDB" id="9809616at2"/>
<protein>
    <recommendedName>
        <fullName evidence="6">Histidinol-phosphate aminotransferase</fullName>
        <ecNumber evidence="6">2.6.1.9</ecNumber>
    </recommendedName>
    <alternativeName>
        <fullName evidence="6">Imidazole acetol-phosphate transaminase</fullName>
    </alternativeName>
</protein>
<accession>G8X1P2</accession>
<keyword evidence="5 6" id="KW-0663">Pyridoxal phosphate</keyword>
<dbReference type="PATRIC" id="fig|1003195.11.peg.1835"/>
<dbReference type="PANTHER" id="PTHR43643">
    <property type="entry name" value="HISTIDINOL-PHOSPHATE AMINOTRANSFERASE 2"/>
    <property type="match status" value="1"/>
</dbReference>
<dbReference type="KEGG" id="sct:SCAT_0189"/>
<dbReference type="GO" id="GO:0004400">
    <property type="term" value="F:histidinol-phosphate transaminase activity"/>
    <property type="evidence" value="ECO:0007669"/>
    <property type="project" value="UniProtKB-UniRule"/>
</dbReference>
<comment type="subunit">
    <text evidence="2 6">Homodimer.</text>
</comment>
<dbReference type="InterPro" id="IPR005861">
    <property type="entry name" value="HisP_aminotrans"/>
</dbReference>
<evidence type="ECO:0000256" key="3">
    <source>
        <dbReference type="ARBA" id="ARBA00022576"/>
    </source>
</evidence>
<comment type="cofactor">
    <cofactor evidence="1 6">
        <name>pyridoxal 5'-phosphate</name>
        <dbReference type="ChEBI" id="CHEBI:597326"/>
    </cofactor>
</comment>
<dbReference type="UniPathway" id="UPA00031">
    <property type="reaction ID" value="UER00012"/>
</dbReference>
<dbReference type="InterPro" id="IPR050106">
    <property type="entry name" value="HistidinolP_aminotransfase"/>
</dbReference>
<organism evidence="8 9">
    <name type="scientific">Streptantibioticus cattleyicolor (strain ATCC 35852 / DSM 46488 / JCM 4925 / NBRC 14057 / NRRL 8057)</name>
    <name type="common">Streptomyces cattleya</name>
    <dbReference type="NCBI Taxonomy" id="1003195"/>
    <lineage>
        <taxon>Bacteria</taxon>
        <taxon>Bacillati</taxon>
        <taxon>Actinomycetota</taxon>
        <taxon>Actinomycetes</taxon>
        <taxon>Kitasatosporales</taxon>
        <taxon>Streptomycetaceae</taxon>
        <taxon>Streptantibioticus</taxon>
    </lineage>
</organism>
<dbReference type="Pfam" id="PF00155">
    <property type="entry name" value="Aminotran_1_2"/>
    <property type="match status" value="1"/>
</dbReference>
<comment type="similarity">
    <text evidence="6">Belongs to the class-II pyridoxal-phosphate-dependent aminotransferase family. Histidinol-phosphate aminotransferase subfamily.</text>
</comment>
<dbReference type="EC" id="2.6.1.9" evidence="6"/>
<evidence type="ECO:0000256" key="5">
    <source>
        <dbReference type="ARBA" id="ARBA00022898"/>
    </source>
</evidence>
<dbReference type="InterPro" id="IPR004839">
    <property type="entry name" value="Aminotransferase_I/II_large"/>
</dbReference>
<keyword evidence="6" id="KW-0368">Histidine biosynthesis</keyword>
<dbReference type="GO" id="GO:0000105">
    <property type="term" value="P:L-histidine biosynthetic process"/>
    <property type="evidence" value="ECO:0007669"/>
    <property type="project" value="UniProtKB-UniRule"/>
</dbReference>
<dbReference type="InterPro" id="IPR015421">
    <property type="entry name" value="PyrdxlP-dep_Trfase_major"/>
</dbReference>
<name>F8K433_STREN</name>
<evidence type="ECO:0000259" key="7">
    <source>
        <dbReference type="Pfam" id="PF00155"/>
    </source>
</evidence>
<feature type="modified residue" description="N6-(pyridoxal phosphate)lysine" evidence="6">
    <location>
        <position position="216"/>
    </location>
</feature>
<accession>F8K433</accession>
<dbReference type="Proteomes" id="UP000007842">
    <property type="component" value="Chromosome"/>
</dbReference>
<dbReference type="eggNOG" id="COG0079">
    <property type="taxonomic scope" value="Bacteria"/>
</dbReference>
<comment type="pathway">
    <text evidence="6">Amino-acid biosynthesis; L-histidine biosynthesis; L-histidine from 5-phospho-alpha-D-ribose 1-diphosphate: step 7/9.</text>
</comment>
<dbReference type="InterPro" id="IPR001917">
    <property type="entry name" value="Aminotrans_II_pyridoxalP_BS"/>
</dbReference>
<dbReference type="EMBL" id="CP003219">
    <property type="protein sequence ID" value="AEW92571.1"/>
    <property type="molecule type" value="Genomic_DNA"/>
</dbReference>
<evidence type="ECO:0000313" key="9">
    <source>
        <dbReference type="Proteomes" id="UP000007842"/>
    </source>
</evidence>
<dbReference type="SUPFAM" id="SSF53383">
    <property type="entry name" value="PLP-dependent transferases"/>
    <property type="match status" value="1"/>
</dbReference>
<dbReference type="NCBIfam" id="NF002878">
    <property type="entry name" value="PRK03321.1"/>
    <property type="match status" value="1"/>
</dbReference>
<keyword evidence="9" id="KW-1185">Reference proteome</keyword>
<dbReference type="InterPro" id="IPR015424">
    <property type="entry name" value="PyrdxlP-dep_Trfase"/>
</dbReference>
<proteinExistence type="inferred from homology"/>
<dbReference type="PANTHER" id="PTHR43643:SF3">
    <property type="entry name" value="HISTIDINOL-PHOSPHATE AMINOTRANSFERASE"/>
    <property type="match status" value="1"/>
</dbReference>
<dbReference type="AlphaFoldDB" id="F8K433"/>
<dbReference type="GO" id="GO:0030170">
    <property type="term" value="F:pyridoxal phosphate binding"/>
    <property type="evidence" value="ECO:0007669"/>
    <property type="project" value="InterPro"/>
</dbReference>
<feature type="domain" description="Aminotransferase class I/classII large" evidence="7">
    <location>
        <begin position="25"/>
        <end position="345"/>
    </location>
</feature>
<reference evidence="9" key="1">
    <citation type="submission" date="2011-12" db="EMBL/GenBank/DDBJ databases">
        <title>Complete genome sequence of Streptomyces cattleya strain DSM 46488.</title>
        <authorList>
            <person name="Ou H.-Y."/>
            <person name="Li P."/>
            <person name="Zhao C."/>
            <person name="O'Hagan D."/>
            <person name="Deng Z."/>
        </authorList>
    </citation>
    <scope>NUCLEOTIDE SEQUENCE [LARGE SCALE GENOMIC DNA]</scope>
    <source>
        <strain evidence="9">ATCC 35852 / DSM 46488 / JCM 4925 / NBRC 14057 / NRRL 8057</strain>
    </source>
</reference>
<gene>
    <name evidence="6" type="primary">hisC</name>
    <name evidence="8" type="ordered locus">SCATT_02000</name>
</gene>
<dbReference type="InterPro" id="IPR024892">
    <property type="entry name" value="ArAT"/>
</dbReference>
<keyword evidence="6" id="KW-0028">Amino-acid biosynthesis</keyword>
<sequence>MTGLTRADLDAVPSYIVHRIPERHVNLSTNEVPFGPLPGVPEAVADATARVHRYPDMAATELRDALAARYRVAPERVVTGAGSAALIEHLVRATAAGGGEVVHAWRSFEAYPVLIAAGGGRSVPVPCLPDHRHDLDAMLAAVTPATGLVLLCHPNNPTGVAISRPELAAFLDAVPPHIVVAVDEAYREFVTDPRLPDTLAEHGHRRNVVVLRTLSKAWGLAGIRLGFLVADAQVAAAVRKVVTPFSTNALAQAAGLAALRAEPEMRRRVRVLAAERDRLTDALSARVDGIPRSHANCLWLPVGERALVLARRCAERGVTVRPFAGEGVRVTIGTREANDALLDALGPASAEPGRTWDTTP</sequence>
<evidence type="ECO:0000313" key="8">
    <source>
        <dbReference type="EMBL" id="AEW92571.1"/>
    </source>
</evidence>
<dbReference type="PROSITE" id="PS00599">
    <property type="entry name" value="AA_TRANSFER_CLASS_2"/>
    <property type="match status" value="1"/>
</dbReference>
<keyword evidence="4 6" id="KW-0808">Transferase</keyword>
<keyword evidence="3 6" id="KW-0032">Aminotransferase</keyword>
<comment type="catalytic activity">
    <reaction evidence="6">
        <text>L-histidinol phosphate + 2-oxoglutarate = 3-(imidazol-4-yl)-2-oxopropyl phosphate + L-glutamate</text>
        <dbReference type="Rhea" id="RHEA:23744"/>
        <dbReference type="ChEBI" id="CHEBI:16810"/>
        <dbReference type="ChEBI" id="CHEBI:29985"/>
        <dbReference type="ChEBI" id="CHEBI:57766"/>
        <dbReference type="ChEBI" id="CHEBI:57980"/>
        <dbReference type="EC" id="2.6.1.9"/>
    </reaction>
</comment>
<dbReference type="HOGENOM" id="CLU_017584_3_3_11"/>
<dbReference type="CDD" id="cd00609">
    <property type="entry name" value="AAT_like"/>
    <property type="match status" value="1"/>
</dbReference>
<dbReference type="STRING" id="1003195.SCATT_02000"/>
<evidence type="ECO:0000256" key="1">
    <source>
        <dbReference type="ARBA" id="ARBA00001933"/>
    </source>
</evidence>
<dbReference type="RefSeq" id="WP_014140965.1">
    <property type="nucleotide sequence ID" value="NC_016111.1"/>
</dbReference>
<evidence type="ECO:0000256" key="2">
    <source>
        <dbReference type="ARBA" id="ARBA00011738"/>
    </source>
</evidence>
<dbReference type="KEGG" id="scy:SCATT_02000"/>
<dbReference type="Gene3D" id="3.40.640.10">
    <property type="entry name" value="Type I PLP-dependent aspartate aminotransferase-like (Major domain)"/>
    <property type="match status" value="1"/>
</dbReference>
<dbReference type="InterPro" id="IPR015422">
    <property type="entry name" value="PyrdxlP-dep_Trfase_small"/>
</dbReference>
<dbReference type="HAMAP" id="MF_01023">
    <property type="entry name" value="HisC_aminotrans_2"/>
    <property type="match status" value="1"/>
</dbReference>
<dbReference type="Gene3D" id="3.90.1150.10">
    <property type="entry name" value="Aspartate Aminotransferase, domain 1"/>
    <property type="match status" value="1"/>
</dbReference>
<evidence type="ECO:0000256" key="4">
    <source>
        <dbReference type="ARBA" id="ARBA00022679"/>
    </source>
</evidence>